<feature type="binding site" evidence="12">
    <location>
        <position position="272"/>
    </location>
    <ligand>
        <name>K(+)</name>
        <dbReference type="ChEBI" id="CHEBI:29103"/>
    </ligand>
</feature>
<comment type="function">
    <text evidence="12">Catalyzes the phosphorylation of ribose at O-5 in a reaction requiring ATP and magnesium. The resulting D-ribose-5-phosphate can then be used either for sythesis of nucleotides, histidine, and tryptophan, or as a component of the pentose phosphate pathway.</text>
</comment>
<evidence type="ECO:0000256" key="8">
    <source>
        <dbReference type="ARBA" id="ARBA00022840"/>
    </source>
</evidence>
<evidence type="ECO:0000313" key="14">
    <source>
        <dbReference type="EMBL" id="ENH95811.1"/>
    </source>
</evidence>
<keyword evidence="12" id="KW-0963">Cytoplasm</keyword>
<comment type="catalytic activity">
    <reaction evidence="12">
        <text>D-ribose + ATP = D-ribose 5-phosphate + ADP + H(+)</text>
        <dbReference type="Rhea" id="RHEA:13697"/>
        <dbReference type="ChEBI" id="CHEBI:15378"/>
        <dbReference type="ChEBI" id="CHEBI:30616"/>
        <dbReference type="ChEBI" id="CHEBI:47013"/>
        <dbReference type="ChEBI" id="CHEBI:78346"/>
        <dbReference type="ChEBI" id="CHEBI:456216"/>
        <dbReference type="EC" id="2.7.1.15"/>
    </reaction>
</comment>
<keyword evidence="7 12" id="KW-0418">Kinase</keyword>
<comment type="cofactor">
    <cofactor evidence="12">
        <name>Mg(2+)</name>
        <dbReference type="ChEBI" id="CHEBI:18420"/>
    </cofactor>
    <text evidence="12">Requires a divalent cation, most likely magnesium in vivo, as an electrophilic catalyst to aid phosphoryl group transfer. It is the chelate of the metal and the nucleotide that is the actual substrate.</text>
</comment>
<gene>
    <name evidence="12" type="primary">rbsK</name>
    <name evidence="14" type="ORF">J416_13901</name>
</gene>
<dbReference type="Gene3D" id="3.40.1190.20">
    <property type="match status" value="1"/>
</dbReference>
<dbReference type="PANTHER" id="PTHR10584">
    <property type="entry name" value="SUGAR KINASE"/>
    <property type="match status" value="1"/>
</dbReference>
<evidence type="ECO:0000313" key="15">
    <source>
        <dbReference type="Proteomes" id="UP000012283"/>
    </source>
</evidence>
<name>N4WRG7_9BACI</name>
<sequence>MRQPRITVVGSINMDLVTSTDIFPQQGETVRGEDFHTNPGGKGANQAVAAARLGADVHMVGRVGDDTFGENLLHNLQQENIDTSMVDQVANTSSGLANITLSEKDNRIIIIPGANNQVTPEYVKACEETILASDYVLLQFEIPKETIEYCIDVCAQHDIPVVVNPAPVMPLSPDQWEKASVITPNETEAAELFKGRYDEIQEKLVITKGKEGVEFFDHGTQKNVSPYKVEVADTTGAGDTFNGALAVALAEGQTLTAAVQFANAAGALSVQKLGAQGGMPTRQAVDQMLEER</sequence>
<dbReference type="HAMAP" id="MF_01987">
    <property type="entry name" value="Ribokinase"/>
    <property type="match status" value="1"/>
</dbReference>
<evidence type="ECO:0000256" key="4">
    <source>
        <dbReference type="ARBA" id="ARBA00022679"/>
    </source>
</evidence>
<comment type="subcellular location">
    <subcellularLocation>
        <location evidence="12">Cytoplasm</location>
    </subcellularLocation>
</comment>
<dbReference type="EMBL" id="APML01000072">
    <property type="protein sequence ID" value="ENH95811.1"/>
    <property type="molecule type" value="Genomic_DNA"/>
</dbReference>
<evidence type="ECO:0000256" key="3">
    <source>
        <dbReference type="ARBA" id="ARBA00016943"/>
    </source>
</evidence>
<keyword evidence="15" id="KW-1185">Reference proteome</keyword>
<keyword evidence="11 12" id="KW-0119">Carbohydrate metabolism</keyword>
<evidence type="ECO:0000256" key="1">
    <source>
        <dbReference type="ARBA" id="ARBA00005380"/>
    </source>
</evidence>
<evidence type="ECO:0000256" key="7">
    <source>
        <dbReference type="ARBA" id="ARBA00022777"/>
    </source>
</evidence>
<dbReference type="PANTHER" id="PTHR10584:SF166">
    <property type="entry name" value="RIBOKINASE"/>
    <property type="match status" value="1"/>
</dbReference>
<keyword evidence="8 12" id="KW-0067">ATP-binding</keyword>
<keyword evidence="6 12" id="KW-0547">Nucleotide-binding</keyword>
<dbReference type="STRING" id="1308866.J416_13901"/>
<dbReference type="CDD" id="cd01174">
    <property type="entry name" value="ribokinase"/>
    <property type="match status" value="1"/>
</dbReference>
<dbReference type="InterPro" id="IPR029056">
    <property type="entry name" value="Ribokinase-like"/>
</dbReference>
<dbReference type="RefSeq" id="WP_003473501.1">
    <property type="nucleotide sequence ID" value="NZ_APML01000072.1"/>
</dbReference>
<dbReference type="InterPro" id="IPR002139">
    <property type="entry name" value="Ribo/fructo_kinase"/>
</dbReference>
<feature type="binding site" evidence="12">
    <location>
        <position position="269"/>
    </location>
    <ligand>
        <name>K(+)</name>
        <dbReference type="ChEBI" id="CHEBI:29103"/>
    </ligand>
</feature>
<feature type="active site" description="Proton acceptor" evidence="12">
    <location>
        <position position="239"/>
    </location>
</feature>
<feature type="binding site" evidence="12">
    <location>
        <begin position="207"/>
        <end position="212"/>
    </location>
    <ligand>
        <name>ATP</name>
        <dbReference type="ChEBI" id="CHEBI:30616"/>
    </ligand>
</feature>
<dbReference type="Proteomes" id="UP000012283">
    <property type="component" value="Unassembled WGS sequence"/>
</dbReference>
<comment type="subunit">
    <text evidence="12">Homodimer.</text>
</comment>
<dbReference type="PATRIC" id="fig|1308866.3.peg.2803"/>
<accession>N4WRG7</accession>
<feature type="binding site" evidence="12">
    <location>
        <begin position="13"/>
        <end position="15"/>
    </location>
    <ligand>
        <name>substrate</name>
    </ligand>
</feature>
<dbReference type="EC" id="2.7.1.15" evidence="2 12"/>
<dbReference type="GO" id="GO:0019303">
    <property type="term" value="P:D-ribose catabolic process"/>
    <property type="evidence" value="ECO:0007669"/>
    <property type="project" value="UniProtKB-UniRule"/>
</dbReference>
<feature type="binding site" evidence="12">
    <location>
        <position position="239"/>
    </location>
    <ligand>
        <name>substrate</name>
    </ligand>
</feature>
<evidence type="ECO:0000256" key="5">
    <source>
        <dbReference type="ARBA" id="ARBA00022723"/>
    </source>
</evidence>
<protein>
    <recommendedName>
        <fullName evidence="3 12">Ribokinase</fullName>
        <shortName evidence="12">RK</shortName>
        <ecNumber evidence="2 12">2.7.1.15</ecNumber>
    </recommendedName>
</protein>
<proteinExistence type="inferred from homology"/>
<comment type="caution">
    <text evidence="14">The sequence shown here is derived from an EMBL/GenBank/DDBJ whole genome shotgun (WGS) entry which is preliminary data.</text>
</comment>
<reference evidence="14 15" key="1">
    <citation type="submission" date="2013-03" db="EMBL/GenBank/DDBJ databases">
        <title>Draft genome sequence of Gracibacillus halophilus YIM-C55.5, a moderately halophilic and thermophilic organism from the Xiaochaidamu salt lake.</title>
        <authorList>
            <person name="Sugumar T."/>
            <person name="Polireddy D.R."/>
            <person name="Antony A."/>
            <person name="Madhava Y.R."/>
            <person name="Sivakumar N."/>
        </authorList>
    </citation>
    <scope>NUCLEOTIDE SEQUENCE [LARGE SCALE GENOMIC DNA]</scope>
    <source>
        <strain evidence="14 15">YIM-C55.5</strain>
    </source>
</reference>
<dbReference type="InterPro" id="IPR011877">
    <property type="entry name" value="Ribokinase"/>
</dbReference>
<comment type="pathway">
    <text evidence="12">Carbohydrate metabolism; D-ribose degradation; D-ribose 5-phosphate from beta-D-ribopyranose: step 2/2.</text>
</comment>
<dbReference type="SUPFAM" id="SSF53613">
    <property type="entry name" value="Ribokinase-like"/>
    <property type="match status" value="1"/>
</dbReference>
<dbReference type="PROSITE" id="PS00584">
    <property type="entry name" value="PFKB_KINASES_2"/>
    <property type="match status" value="1"/>
</dbReference>
<feature type="binding site" evidence="12">
    <location>
        <position position="233"/>
    </location>
    <ligand>
        <name>K(+)</name>
        <dbReference type="ChEBI" id="CHEBI:29103"/>
    </ligand>
</feature>
<dbReference type="PRINTS" id="PR00990">
    <property type="entry name" value="RIBOKINASE"/>
</dbReference>
<dbReference type="InterPro" id="IPR011611">
    <property type="entry name" value="PfkB_dom"/>
</dbReference>
<feature type="binding site" evidence="12">
    <location>
        <position position="185"/>
    </location>
    <ligand>
        <name>ATP</name>
        <dbReference type="ChEBI" id="CHEBI:30616"/>
    </ligand>
</feature>
<dbReference type="GO" id="GO:0004747">
    <property type="term" value="F:ribokinase activity"/>
    <property type="evidence" value="ECO:0007669"/>
    <property type="project" value="UniProtKB-UniRule"/>
</dbReference>
<evidence type="ECO:0000256" key="12">
    <source>
        <dbReference type="HAMAP-Rule" id="MF_01987"/>
    </source>
</evidence>
<evidence type="ECO:0000256" key="6">
    <source>
        <dbReference type="ARBA" id="ARBA00022741"/>
    </source>
</evidence>
<evidence type="ECO:0000256" key="11">
    <source>
        <dbReference type="ARBA" id="ARBA00023277"/>
    </source>
</evidence>
<dbReference type="AlphaFoldDB" id="N4WRG7"/>
<organism evidence="14 15">
    <name type="scientific">Gracilibacillus halophilus YIM-C55.5</name>
    <dbReference type="NCBI Taxonomy" id="1308866"/>
    <lineage>
        <taxon>Bacteria</taxon>
        <taxon>Bacillati</taxon>
        <taxon>Bacillota</taxon>
        <taxon>Bacilli</taxon>
        <taxon>Bacillales</taxon>
        <taxon>Bacillaceae</taxon>
        <taxon>Gracilibacillus</taxon>
    </lineage>
</organism>
<dbReference type="GO" id="GO:0005829">
    <property type="term" value="C:cytosol"/>
    <property type="evidence" value="ECO:0007669"/>
    <property type="project" value="TreeGrafter"/>
</dbReference>
<evidence type="ECO:0000256" key="2">
    <source>
        <dbReference type="ARBA" id="ARBA00012035"/>
    </source>
</evidence>
<dbReference type="GO" id="GO:0005524">
    <property type="term" value="F:ATP binding"/>
    <property type="evidence" value="ECO:0007669"/>
    <property type="project" value="UniProtKB-UniRule"/>
</dbReference>
<feature type="domain" description="Carbohydrate kinase PfkB" evidence="13">
    <location>
        <begin position="5"/>
        <end position="281"/>
    </location>
</feature>
<dbReference type="UniPathway" id="UPA00916">
    <property type="reaction ID" value="UER00889"/>
</dbReference>
<keyword evidence="5 12" id="KW-0479">Metal-binding</keyword>
<dbReference type="InterPro" id="IPR002173">
    <property type="entry name" value="Carboh/pur_kinase_PfkB_CS"/>
</dbReference>
<feature type="binding site" evidence="12">
    <location>
        <position position="274"/>
    </location>
    <ligand>
        <name>K(+)</name>
        <dbReference type="ChEBI" id="CHEBI:29103"/>
    </ligand>
</feature>
<dbReference type="eggNOG" id="COG0524">
    <property type="taxonomic scope" value="Bacteria"/>
</dbReference>
<evidence type="ECO:0000256" key="9">
    <source>
        <dbReference type="ARBA" id="ARBA00022842"/>
    </source>
</evidence>
<keyword evidence="9 12" id="KW-0460">Magnesium</keyword>
<comment type="activity regulation">
    <text evidence="12">Activated by a monovalent cation that binds near, but not in, the active site. The most likely occupant of the site in vivo is potassium. Ion binding induces a conformational change that may alter substrate affinity.</text>
</comment>
<keyword evidence="10 12" id="KW-0630">Potassium</keyword>
<evidence type="ECO:0000256" key="10">
    <source>
        <dbReference type="ARBA" id="ARBA00022958"/>
    </source>
</evidence>
<evidence type="ECO:0000259" key="13">
    <source>
        <dbReference type="Pfam" id="PF00294"/>
    </source>
</evidence>
<comment type="caution">
    <text evidence="12">Lacks conserved residue(s) required for the propagation of feature annotation.</text>
</comment>
<feature type="binding site" evidence="12">
    <location>
        <position position="235"/>
    </location>
    <ligand>
        <name>K(+)</name>
        <dbReference type="ChEBI" id="CHEBI:29103"/>
    </ligand>
</feature>
<feature type="binding site" evidence="12">
    <location>
        <position position="263"/>
    </location>
    <ligand>
        <name>ATP</name>
        <dbReference type="ChEBI" id="CHEBI:30616"/>
    </ligand>
</feature>
<dbReference type="GO" id="GO:0046872">
    <property type="term" value="F:metal ion binding"/>
    <property type="evidence" value="ECO:0007669"/>
    <property type="project" value="UniProtKB-KW"/>
</dbReference>
<feature type="binding site" evidence="12">
    <location>
        <begin position="41"/>
        <end position="45"/>
    </location>
    <ligand>
        <name>substrate</name>
    </ligand>
</feature>
<dbReference type="NCBIfam" id="TIGR02152">
    <property type="entry name" value="D_ribokin_bact"/>
    <property type="match status" value="1"/>
</dbReference>
<comment type="similarity">
    <text evidence="12">Belongs to the carbohydrate kinase PfkB family. Ribokinase subfamily.</text>
</comment>
<feature type="binding site" evidence="12">
    <location>
        <begin position="238"/>
        <end position="239"/>
    </location>
    <ligand>
        <name>ATP</name>
        <dbReference type="ChEBI" id="CHEBI:30616"/>
    </ligand>
</feature>
<feature type="binding site" evidence="12">
    <location>
        <position position="141"/>
    </location>
    <ligand>
        <name>substrate</name>
    </ligand>
</feature>
<dbReference type="Pfam" id="PF00294">
    <property type="entry name" value="PfkB"/>
    <property type="match status" value="1"/>
</dbReference>
<keyword evidence="4 12" id="KW-0808">Transferase</keyword>
<dbReference type="OrthoDB" id="9775849at2"/>
<comment type="similarity">
    <text evidence="1">Belongs to the carbohydrate kinase pfkB family.</text>
</comment>